<dbReference type="RefSeq" id="XP_001748624.1">
    <property type="nucleotide sequence ID" value="XM_001748572.1"/>
</dbReference>
<dbReference type="SUPFAM" id="SSF53686">
    <property type="entry name" value="Tryptophan synthase beta subunit-like PLP-dependent enzymes"/>
    <property type="match status" value="1"/>
</dbReference>
<keyword evidence="4" id="KW-0456">Lyase</keyword>
<feature type="domain" description="Tryptophan synthase beta chain-like PALP" evidence="8">
    <location>
        <begin position="66"/>
        <end position="369"/>
    </location>
</feature>
<feature type="active site" description="Nucleophile" evidence="5">
    <location>
        <position position="129"/>
    </location>
</feature>
<dbReference type="AlphaFoldDB" id="A9V7G9"/>
<dbReference type="InterPro" id="IPR001926">
    <property type="entry name" value="TrpB-like_PALP"/>
</dbReference>
<dbReference type="FunFam" id="3.40.50.1100:FF:000017">
    <property type="entry name" value="D-cysteine desulfhydrase"/>
    <property type="match status" value="1"/>
</dbReference>
<dbReference type="InterPro" id="IPR036052">
    <property type="entry name" value="TrpB-like_PALP_sf"/>
</dbReference>
<dbReference type="PANTHER" id="PTHR43780">
    <property type="entry name" value="1-AMINOCYCLOPROPANE-1-CARBOXYLATE DEAMINASE-RELATED"/>
    <property type="match status" value="1"/>
</dbReference>
<protein>
    <recommendedName>
        <fullName evidence="8">Tryptophan synthase beta chain-like PALP domain-containing protein</fullName>
    </recommendedName>
</protein>
<dbReference type="eggNOG" id="ENOG502QPS1">
    <property type="taxonomic scope" value="Eukaryota"/>
</dbReference>
<evidence type="ECO:0000259" key="8">
    <source>
        <dbReference type="Pfam" id="PF00291"/>
    </source>
</evidence>
<comment type="similarity">
    <text evidence="2">Belongs to the ACC deaminase/D-cysteine desulfhydrase family.</text>
</comment>
<name>A9V7G9_MONBE</name>
<dbReference type="PIRSF" id="PIRSF006278">
    <property type="entry name" value="ACCD_DCysDesulf"/>
    <property type="match status" value="1"/>
</dbReference>
<dbReference type="InParanoid" id="A9V7G9"/>
<comment type="cofactor">
    <cofactor evidence="1">
        <name>pyridoxal 5'-phosphate</name>
        <dbReference type="ChEBI" id="CHEBI:597326"/>
    </cofactor>
</comment>
<dbReference type="GeneID" id="5893956"/>
<feature type="modified residue" description="N6-(pyridoxal phosphate)lysine" evidence="6">
    <location>
        <position position="102"/>
    </location>
</feature>
<evidence type="ECO:0000256" key="1">
    <source>
        <dbReference type="ARBA" id="ARBA00001933"/>
    </source>
</evidence>
<accession>A9V7G9</accession>
<sequence>MGMAPLAAGPTLHRPWRLRRQQRQLQQQQQQQQQRSRGTYRTLDAYEPPAWARTLPHCPETRLNLLLAETPLHAWAPFEQPHGGRLLIKRDDLTHGTGAGNKLRKLEFILADALQRGCSVVTTCGGVQSNHARATAVLAREVGLHPHLVLRAGSEGEAPPPHHSQGNYLLDAALEATISLVPRGAPYATVLRPVMAADEAAFERQGRRTYHIPVGGSNRVGLWGYLDAWDHLDAQCGAADITHIVLSTGSGGTAAGLALANWLTGRRYRIWAVAVCDNADYFYNHVQETLDEFGVTAQARDLLTIVEGYKGEGYGQFSDEHLAMIRAVGARTGVILDPTYTCKGVLGLQALVNAHPDFANVNTCFIHTGGVYGLLDGRVHIDSLYQARRPTSEAF</sequence>
<evidence type="ECO:0000256" key="5">
    <source>
        <dbReference type="PIRSR" id="PIRSR006278-1"/>
    </source>
</evidence>
<feature type="region of interest" description="Disordered" evidence="7">
    <location>
        <begin position="23"/>
        <end position="42"/>
    </location>
</feature>
<dbReference type="InterPro" id="IPR027278">
    <property type="entry name" value="ACCD_DCysDesulf"/>
</dbReference>
<dbReference type="Proteomes" id="UP000001357">
    <property type="component" value="Unassembled WGS sequence"/>
</dbReference>
<dbReference type="KEGG" id="mbr:MONBRDRAFT_28193"/>
<evidence type="ECO:0000313" key="9">
    <source>
        <dbReference type="EMBL" id="EDQ86511.1"/>
    </source>
</evidence>
<evidence type="ECO:0000256" key="2">
    <source>
        <dbReference type="ARBA" id="ARBA00008639"/>
    </source>
</evidence>
<reference evidence="9 10" key="1">
    <citation type="journal article" date="2008" name="Nature">
        <title>The genome of the choanoflagellate Monosiga brevicollis and the origin of metazoans.</title>
        <authorList>
            <consortium name="JGI Sequencing"/>
            <person name="King N."/>
            <person name="Westbrook M.J."/>
            <person name="Young S.L."/>
            <person name="Kuo A."/>
            <person name="Abedin M."/>
            <person name="Chapman J."/>
            <person name="Fairclough S."/>
            <person name="Hellsten U."/>
            <person name="Isogai Y."/>
            <person name="Letunic I."/>
            <person name="Marr M."/>
            <person name="Pincus D."/>
            <person name="Putnam N."/>
            <person name="Rokas A."/>
            <person name="Wright K.J."/>
            <person name="Zuzow R."/>
            <person name="Dirks W."/>
            <person name="Good M."/>
            <person name="Goodstein D."/>
            <person name="Lemons D."/>
            <person name="Li W."/>
            <person name="Lyons J.B."/>
            <person name="Morris A."/>
            <person name="Nichols S."/>
            <person name="Richter D.J."/>
            <person name="Salamov A."/>
            <person name="Bork P."/>
            <person name="Lim W.A."/>
            <person name="Manning G."/>
            <person name="Miller W.T."/>
            <person name="McGinnis W."/>
            <person name="Shapiro H."/>
            <person name="Tjian R."/>
            <person name="Grigoriev I.V."/>
            <person name="Rokhsar D."/>
        </authorList>
    </citation>
    <scope>NUCLEOTIDE SEQUENCE [LARGE SCALE GENOMIC DNA]</scope>
    <source>
        <strain evidence="10">MX1 / ATCC 50154</strain>
    </source>
</reference>
<dbReference type="OMA" id="ERYHAGT"/>
<dbReference type="Gene3D" id="3.40.50.1100">
    <property type="match status" value="2"/>
</dbReference>
<dbReference type="STRING" id="81824.A9V7G9"/>
<gene>
    <name evidence="9" type="ORF">MONBRDRAFT_28193</name>
</gene>
<organism evidence="9 10">
    <name type="scientific">Monosiga brevicollis</name>
    <name type="common">Choanoflagellate</name>
    <dbReference type="NCBI Taxonomy" id="81824"/>
    <lineage>
        <taxon>Eukaryota</taxon>
        <taxon>Choanoflagellata</taxon>
        <taxon>Craspedida</taxon>
        <taxon>Salpingoecidae</taxon>
        <taxon>Monosiga</taxon>
    </lineage>
</organism>
<dbReference type="PANTHER" id="PTHR43780:SF2">
    <property type="entry name" value="1-AMINOCYCLOPROPANE-1-CARBOXYLATE DEAMINASE-RELATED"/>
    <property type="match status" value="1"/>
</dbReference>
<dbReference type="EMBL" id="CH991565">
    <property type="protein sequence ID" value="EDQ86511.1"/>
    <property type="molecule type" value="Genomic_DNA"/>
</dbReference>
<dbReference type="GO" id="GO:0019148">
    <property type="term" value="F:D-cysteine desulfhydrase activity"/>
    <property type="evidence" value="ECO:0000318"/>
    <property type="project" value="GO_Central"/>
</dbReference>
<feature type="compositionally biased region" description="Low complexity" evidence="7">
    <location>
        <begin position="23"/>
        <end position="35"/>
    </location>
</feature>
<dbReference type="Pfam" id="PF00291">
    <property type="entry name" value="PALP"/>
    <property type="match status" value="1"/>
</dbReference>
<evidence type="ECO:0000256" key="4">
    <source>
        <dbReference type="ARBA" id="ARBA00023239"/>
    </source>
</evidence>
<evidence type="ECO:0000256" key="3">
    <source>
        <dbReference type="ARBA" id="ARBA00022898"/>
    </source>
</evidence>
<evidence type="ECO:0000256" key="6">
    <source>
        <dbReference type="PIRSR" id="PIRSR006278-2"/>
    </source>
</evidence>
<keyword evidence="3 6" id="KW-0663">Pyridoxal phosphate</keyword>
<keyword evidence="10" id="KW-1185">Reference proteome</keyword>
<evidence type="ECO:0000313" key="10">
    <source>
        <dbReference type="Proteomes" id="UP000001357"/>
    </source>
</evidence>
<evidence type="ECO:0000256" key="7">
    <source>
        <dbReference type="SAM" id="MobiDB-lite"/>
    </source>
</evidence>
<proteinExistence type="inferred from homology"/>